<sequence>MHEQMDPNAALDSIQQAYNQAAAALQNSSDLETAYQVATRLADNMRELADAAALIRAKSAQRIWESEQLSLSGLAAKIGVSKARADQLIKAARNSDQNDAA</sequence>
<dbReference type="EMBL" id="JBHSBI010000005">
    <property type="protein sequence ID" value="MFC4007952.1"/>
    <property type="molecule type" value="Genomic_DNA"/>
</dbReference>
<accession>A0ABV8G1S2</accession>
<dbReference type="RefSeq" id="WP_379528043.1">
    <property type="nucleotide sequence ID" value="NZ_JBHSBI010000005.1"/>
</dbReference>
<reference evidence="2" key="1">
    <citation type="journal article" date="2019" name="Int. J. Syst. Evol. Microbiol.">
        <title>The Global Catalogue of Microorganisms (GCM) 10K type strain sequencing project: providing services to taxonomists for standard genome sequencing and annotation.</title>
        <authorList>
            <consortium name="The Broad Institute Genomics Platform"/>
            <consortium name="The Broad Institute Genome Sequencing Center for Infectious Disease"/>
            <person name="Wu L."/>
            <person name="Ma J."/>
        </authorList>
    </citation>
    <scope>NUCLEOTIDE SEQUENCE [LARGE SCALE GENOMIC DNA]</scope>
    <source>
        <strain evidence="2">TBRC 1276</strain>
    </source>
</reference>
<gene>
    <name evidence="1" type="ORF">ACFOY2_12015</name>
</gene>
<evidence type="ECO:0000313" key="2">
    <source>
        <dbReference type="Proteomes" id="UP001595851"/>
    </source>
</evidence>
<evidence type="ECO:0000313" key="1">
    <source>
        <dbReference type="EMBL" id="MFC4007952.1"/>
    </source>
</evidence>
<keyword evidence="2" id="KW-1185">Reference proteome</keyword>
<evidence type="ECO:0008006" key="3">
    <source>
        <dbReference type="Google" id="ProtNLM"/>
    </source>
</evidence>
<proteinExistence type="predicted"/>
<dbReference type="Proteomes" id="UP001595851">
    <property type="component" value="Unassembled WGS sequence"/>
</dbReference>
<protein>
    <recommendedName>
        <fullName evidence="3">RNA polymerase sigma-70 region 4 domain-containing protein</fullName>
    </recommendedName>
</protein>
<name>A0ABV8G1S2_9ACTN</name>
<organism evidence="1 2">
    <name type="scientific">Nonomuraea purpurea</name>
    <dbReference type="NCBI Taxonomy" id="1849276"/>
    <lineage>
        <taxon>Bacteria</taxon>
        <taxon>Bacillati</taxon>
        <taxon>Actinomycetota</taxon>
        <taxon>Actinomycetes</taxon>
        <taxon>Streptosporangiales</taxon>
        <taxon>Streptosporangiaceae</taxon>
        <taxon>Nonomuraea</taxon>
    </lineage>
</organism>
<comment type="caution">
    <text evidence="1">The sequence shown here is derived from an EMBL/GenBank/DDBJ whole genome shotgun (WGS) entry which is preliminary data.</text>
</comment>